<proteinExistence type="predicted"/>
<dbReference type="Proteomes" id="UP000694005">
    <property type="component" value="Chromosome A09"/>
</dbReference>
<dbReference type="EMBL" id="LR031568">
    <property type="protein sequence ID" value="VDC62548.1"/>
    <property type="molecule type" value="Genomic_DNA"/>
</dbReference>
<accession>A0A3P5YRN7</accession>
<dbReference type="Gramene" id="A09p59450.2_BraZ1">
    <property type="protein sequence ID" value="A09p59450.2_BraZ1.CDS"/>
    <property type="gene ID" value="A09g59450.2_BraZ1"/>
</dbReference>
<evidence type="ECO:0000313" key="3">
    <source>
        <dbReference type="EMBL" id="VDC62548.1"/>
    </source>
</evidence>
<organism evidence="3">
    <name type="scientific">Brassica campestris</name>
    <name type="common">Field mustard</name>
    <dbReference type="NCBI Taxonomy" id="3711"/>
    <lineage>
        <taxon>Eukaryota</taxon>
        <taxon>Viridiplantae</taxon>
        <taxon>Streptophyta</taxon>
        <taxon>Embryophyta</taxon>
        <taxon>Tracheophyta</taxon>
        <taxon>Spermatophyta</taxon>
        <taxon>Magnoliopsida</taxon>
        <taxon>eudicotyledons</taxon>
        <taxon>Gunneridae</taxon>
        <taxon>Pentapetalae</taxon>
        <taxon>rosids</taxon>
        <taxon>malvids</taxon>
        <taxon>Brassicales</taxon>
        <taxon>Brassicaceae</taxon>
        <taxon>Brassiceae</taxon>
        <taxon>Brassica</taxon>
    </lineage>
</organism>
<dbReference type="AlphaFoldDB" id="A0A3P5YRN7"/>
<dbReference type="EMBL" id="LS974625">
    <property type="protein sequence ID" value="CAG7865478.1"/>
    <property type="molecule type" value="Genomic_DNA"/>
</dbReference>
<feature type="region of interest" description="Disordered" evidence="1">
    <location>
        <begin position="307"/>
        <end position="341"/>
    </location>
</feature>
<dbReference type="PANTHER" id="PTHR33356:SF27">
    <property type="entry name" value="(RAPE) HYPOTHETICAL PROTEIN"/>
    <property type="match status" value="1"/>
</dbReference>
<feature type="compositionally biased region" description="Polar residues" evidence="1">
    <location>
        <begin position="307"/>
        <end position="325"/>
    </location>
</feature>
<gene>
    <name evidence="3" type="ORF">BRAA09T40159Z</name>
    <name evidence="2" type="ORF">BRAPAZ1V2_A09P59450.2</name>
</gene>
<evidence type="ECO:0008006" key="4">
    <source>
        <dbReference type="Google" id="ProtNLM"/>
    </source>
</evidence>
<sequence length="341" mass="37816">MEPTSCLVDDDAEFRLPPEFLTDDDFLLEKENKLFKGDESNLFPYELSHGYGLDSGLDRTDYLTGFTRKTVRSTQEDDFSCGFSGSNANDTKVWGATRLPQSTPCGAGIGYQSCQTRASSQAAARDMYCAAVEELAMININGYNNLSGRGVLDLPRKHPLAPAAKIPKDGSGYYSRQSLQYQKLQAIQFQQLKQQQLMQQQQQRRGLKANNNKTAGHVDLSPAAWSTQPQRRDGSAMRAVFLGDRTGKPRSTGTGVFLPRRVNHTDAESREKPTLATVLVPSRVAEVLNLDESLVQQPVIRSSASLYESSWRQKSNNGGFSSQMKMGQGVNEPRLPSDWAY</sequence>
<protein>
    <recommendedName>
        <fullName evidence="4">TIP41-like protein</fullName>
    </recommendedName>
</protein>
<name>A0A3P5YRN7_BRACM</name>
<dbReference type="PANTHER" id="PTHR33356">
    <property type="entry name" value="TIP41-LIKE PROTEIN"/>
    <property type="match status" value="1"/>
</dbReference>
<evidence type="ECO:0000256" key="1">
    <source>
        <dbReference type="SAM" id="MobiDB-lite"/>
    </source>
</evidence>
<evidence type="ECO:0000313" key="2">
    <source>
        <dbReference type="EMBL" id="CAG7865478.1"/>
    </source>
</evidence>
<reference evidence="3" key="1">
    <citation type="submission" date="2018-11" db="EMBL/GenBank/DDBJ databases">
        <authorList>
            <consortium name="Genoscope - CEA"/>
            <person name="William W."/>
        </authorList>
    </citation>
    <scope>NUCLEOTIDE SEQUENCE</scope>
</reference>